<keyword evidence="2" id="KW-0067">ATP-binding</keyword>
<dbReference type="InterPro" id="IPR027417">
    <property type="entry name" value="P-loop_NTPase"/>
</dbReference>
<feature type="region of interest" description="Disordered" evidence="3">
    <location>
        <begin position="250"/>
        <end position="270"/>
    </location>
</feature>
<evidence type="ECO:0000259" key="4">
    <source>
        <dbReference type="PROSITE" id="PS51192"/>
    </source>
</evidence>
<evidence type="ECO:0000313" key="6">
    <source>
        <dbReference type="EMBL" id="QSQ14167.1"/>
    </source>
</evidence>
<gene>
    <name evidence="6" type="ORF">JY572_38640</name>
</gene>
<name>A0ABX7N955_9BACT</name>
<dbReference type="InterPro" id="IPR014001">
    <property type="entry name" value="Helicase_ATP-bd"/>
</dbReference>
<dbReference type="PANTHER" id="PTHR47962:SF5">
    <property type="entry name" value="ATP-DEPENDENT HELICASE LHR-RELATED"/>
    <property type="match status" value="1"/>
</dbReference>
<keyword evidence="7" id="KW-1185">Reference proteome</keyword>
<protein>
    <submittedName>
        <fullName evidence="6">DEAD/DEAH box helicase</fullName>
    </submittedName>
</protein>
<evidence type="ECO:0000256" key="1">
    <source>
        <dbReference type="ARBA" id="ARBA00022741"/>
    </source>
</evidence>
<dbReference type="SMART" id="SM00490">
    <property type="entry name" value="HELICc"/>
    <property type="match status" value="1"/>
</dbReference>
<dbReference type="GO" id="GO:0004386">
    <property type="term" value="F:helicase activity"/>
    <property type="evidence" value="ECO:0007669"/>
    <property type="project" value="UniProtKB-KW"/>
</dbReference>
<evidence type="ECO:0000256" key="3">
    <source>
        <dbReference type="SAM" id="MobiDB-lite"/>
    </source>
</evidence>
<dbReference type="PROSITE" id="PS51194">
    <property type="entry name" value="HELICASE_CTER"/>
    <property type="match status" value="1"/>
</dbReference>
<proteinExistence type="predicted"/>
<evidence type="ECO:0000256" key="2">
    <source>
        <dbReference type="ARBA" id="ARBA00022840"/>
    </source>
</evidence>
<accession>A0ABX7N955</accession>
<dbReference type="EMBL" id="CP071091">
    <property type="protein sequence ID" value="QSQ14167.1"/>
    <property type="molecule type" value="Genomic_DNA"/>
</dbReference>
<dbReference type="RefSeq" id="WP_206715961.1">
    <property type="nucleotide sequence ID" value="NZ_CP071091.1"/>
</dbReference>
<reference evidence="6 7" key="1">
    <citation type="submission" date="2021-02" db="EMBL/GenBank/DDBJ databases">
        <title>De Novo genome assembly of isolated myxobacteria.</title>
        <authorList>
            <person name="Stevens D.C."/>
        </authorList>
    </citation>
    <scope>NUCLEOTIDE SEQUENCE [LARGE SCALE GENOMIC DNA]</scope>
    <source>
        <strain evidence="6 7">SCHIC003</strain>
    </source>
</reference>
<dbReference type="SMART" id="SM00487">
    <property type="entry name" value="DEXDc"/>
    <property type="match status" value="1"/>
</dbReference>
<feature type="domain" description="Helicase C-terminal" evidence="5">
    <location>
        <begin position="276"/>
        <end position="429"/>
    </location>
</feature>
<feature type="domain" description="Helicase ATP-binding" evidence="4">
    <location>
        <begin position="46"/>
        <end position="225"/>
    </location>
</feature>
<dbReference type="Proteomes" id="UP000663090">
    <property type="component" value="Chromosome"/>
</dbReference>
<evidence type="ECO:0000313" key="7">
    <source>
        <dbReference type="Proteomes" id="UP000663090"/>
    </source>
</evidence>
<dbReference type="Gene3D" id="3.40.50.300">
    <property type="entry name" value="P-loop containing nucleotide triphosphate hydrolases"/>
    <property type="match status" value="2"/>
</dbReference>
<dbReference type="Pfam" id="PF00271">
    <property type="entry name" value="Helicase_C"/>
    <property type="match status" value="1"/>
</dbReference>
<keyword evidence="6" id="KW-0378">Hydrolase</keyword>
<dbReference type="SUPFAM" id="SSF52540">
    <property type="entry name" value="P-loop containing nucleoside triphosphate hydrolases"/>
    <property type="match status" value="1"/>
</dbReference>
<evidence type="ECO:0000259" key="5">
    <source>
        <dbReference type="PROSITE" id="PS51194"/>
    </source>
</evidence>
<keyword evidence="1" id="KW-0547">Nucleotide-binding</keyword>
<dbReference type="InterPro" id="IPR052511">
    <property type="entry name" value="ATP-dep_Helicase"/>
</dbReference>
<dbReference type="InterPro" id="IPR011545">
    <property type="entry name" value="DEAD/DEAH_box_helicase_dom"/>
</dbReference>
<dbReference type="PROSITE" id="PS51192">
    <property type="entry name" value="HELICASE_ATP_BIND_1"/>
    <property type="match status" value="1"/>
</dbReference>
<organism evidence="6 7">
    <name type="scientific">Myxococcus landrumensis</name>
    <dbReference type="NCBI Taxonomy" id="2813577"/>
    <lineage>
        <taxon>Bacteria</taxon>
        <taxon>Pseudomonadati</taxon>
        <taxon>Myxococcota</taxon>
        <taxon>Myxococcia</taxon>
        <taxon>Myxococcales</taxon>
        <taxon>Cystobacterineae</taxon>
        <taxon>Myxococcaceae</taxon>
        <taxon>Myxococcus</taxon>
    </lineage>
</organism>
<dbReference type="CDD" id="cd17922">
    <property type="entry name" value="DEXHc_LHR-like"/>
    <property type="match status" value="1"/>
</dbReference>
<dbReference type="InterPro" id="IPR001650">
    <property type="entry name" value="Helicase_C-like"/>
</dbReference>
<sequence>MSSHPSSSDPSGAASSAFHRLHPQVRRWVWTQGWKQLRGIQEAAIDPLLEGTRDVILSASTASGKTEAAFLPICSRLAEDAGGSVRAIYVGPLKALINDQFERLDGLCEGLGIPVHRWHGDVSQSHKARLLKSPAGVLLITPESLEALFIRQGSALSGLFSGLEHIVIDELHAFIGTERGCQLQSLLHRVELTLRRTVPRVGLSATLGDMSLAAEFLRPGAGSRVRLCNSDAGGAELLLQLRGYRKRAPEARRLASGEDETADATPLDGLPEDEHDVGAHLFKTLRGTHNLVFANSRANVELYADLLRRMCEDARLPNEFFPHHGNLSKELREEAEAALKAKQRPVSLVCTTTLEMGIDVGAVQSIAQVGVPPSVASLRQRLGRSGRKGGPAVLRLYLQEAELTSTSPLPDQLRVRLVQSVAMLELLLTNWFEPPASGAFHFSTLVQQLLSLIAQHGGVKAGEAFLALCHQGPFAKVSREDFVRFLRGLGERELLSQSSDGTLLLGRVGERLVNHYGFYAAFASVEEFRLVAGGRTLGTMPIDQPLFVGTSLIFGGRRWRVLAVQGDEKVVELEPAPAGRVPMFEPTGVGGVHDRVREQMRVVYAGDGLPRYLDARAQDLLTEARATFQRWKLGERSIVASGQEVHVFPWAGDAVVHTLALALQSRGLSVETLGPVLSVEGQQSDVEGALRALVAEGPPRAESLTRHVVNMALEKHDGFVPEDLLARDYAARYLDVQGAWRAAQQVLQ</sequence>
<keyword evidence="6" id="KW-0347">Helicase</keyword>
<dbReference type="PANTHER" id="PTHR47962">
    <property type="entry name" value="ATP-DEPENDENT HELICASE LHR-RELATED-RELATED"/>
    <property type="match status" value="1"/>
</dbReference>
<dbReference type="Pfam" id="PF00270">
    <property type="entry name" value="DEAD"/>
    <property type="match status" value="1"/>
</dbReference>